<evidence type="ECO:0000313" key="2">
    <source>
        <dbReference type="EMBL" id="AOV57374.1"/>
    </source>
</evidence>
<accession>M4QJ13</accession>
<evidence type="ECO:0000313" key="7">
    <source>
        <dbReference type="Proteomes" id="UP000203521"/>
    </source>
</evidence>
<name>M4QJ13_9CAUD</name>
<dbReference type="Proteomes" id="UP000241610">
    <property type="component" value="Segment"/>
</dbReference>
<dbReference type="RefSeq" id="YP_007673125.1">
    <property type="nucleotide sequence ID" value="NC_020837.1"/>
</dbReference>
<keyword evidence="7" id="KW-1185">Reference proteome</keyword>
<evidence type="ECO:0000313" key="4">
    <source>
        <dbReference type="EMBL" id="AOV57874.1"/>
    </source>
</evidence>
<protein>
    <submittedName>
        <fullName evidence="1">Neck protein</fullName>
    </submittedName>
</protein>
<gene>
    <name evidence="4" type="ORF">C030809_119</name>
    <name evidence="6" type="ORF">C290910_119</name>
    <name evidence="3" type="ORF">N170310_119</name>
    <name evidence="2" type="ORF">N330309_119</name>
    <name evidence="5" type="ORF">S170810_119</name>
    <name evidence="1" type="ORF">SXBG_00212</name>
</gene>
<dbReference type="InterPro" id="IPR021674">
    <property type="entry name" value="Phage_T4_Gp14_neck-protein"/>
</dbReference>
<dbReference type="Proteomes" id="UP000241591">
    <property type="component" value="Segment"/>
</dbReference>
<dbReference type="KEGG" id="vg:15009633"/>
<dbReference type="EMBL" id="KU686192">
    <property type="protein sequence ID" value="AOV57374.1"/>
    <property type="molecule type" value="Genomic_DNA"/>
</dbReference>
<reference evidence="1 7" key="1">
    <citation type="submission" date="2010-11" db="EMBL/GenBank/DDBJ databases">
        <title>The Genome Sequence of Synechococcus phage S-CAM1 0208SB26.</title>
        <authorList>
            <consortium name="The Broad Institute Genome Sequencing Platform"/>
            <person name="Henn M.R."/>
            <person name="Martiny J."/>
            <person name="Weihe C."/>
            <person name="Levin J."/>
            <person name="Malboeuf C."/>
            <person name="Casali M."/>
            <person name="Russ C."/>
            <person name="Lennon N."/>
            <person name="Chapman S.B."/>
            <person name="Erlich R."/>
            <person name="Young S.K."/>
            <person name="Yandava C."/>
            <person name="Zeng Q."/>
            <person name="Alvarado L."/>
            <person name="Anderson S."/>
            <person name="Berlin A."/>
            <person name="Chen Z."/>
            <person name="Freedman E."/>
            <person name="Gellesch M."/>
            <person name="Goldberg J."/>
            <person name="Green L."/>
            <person name="Griggs A."/>
            <person name="Gujja S."/>
            <person name="Heilman E.R."/>
            <person name="Heiman D."/>
            <person name="Hollinger A."/>
            <person name="Howarth C."/>
            <person name="Larson L."/>
            <person name="Mehta T."/>
            <person name="Pearson M."/>
            <person name="Roberts A."/>
            <person name="Ryan E."/>
            <person name="Saif S."/>
            <person name="Shea T."/>
            <person name="Shenoy N."/>
            <person name="Sisk P."/>
            <person name="Stolte C."/>
            <person name="Sykes S."/>
            <person name="White J."/>
            <person name="Haas B."/>
            <person name="Nusbaum C."/>
            <person name="Birren B."/>
        </authorList>
    </citation>
    <scope>NUCLEOTIDE SEQUENCE [LARGE SCALE GENOMIC DNA]</scope>
    <source>
        <strain evidence="1 7">S-CAM1</strain>
    </source>
</reference>
<evidence type="ECO:0000313" key="5">
    <source>
        <dbReference type="EMBL" id="AOV58124.1"/>
    </source>
</evidence>
<organism evidence="1 7">
    <name type="scientific">Synechococcus phage S-CAM1</name>
    <dbReference type="NCBI Taxonomy" id="754037"/>
    <lineage>
        <taxon>Viruses</taxon>
        <taxon>Duplodnaviria</taxon>
        <taxon>Heunggongvirae</taxon>
        <taxon>Uroviricota</taxon>
        <taxon>Caudoviricetes</taxon>
        <taxon>Pantevenvirales</taxon>
        <taxon>Kyanoviridae</taxon>
        <taxon>Anaposvirus</taxon>
        <taxon>Anaposvirus socalone</taxon>
    </lineage>
</organism>
<evidence type="ECO:0000313" key="6">
    <source>
        <dbReference type="EMBL" id="AOV58374.1"/>
    </source>
</evidence>
<sequence length="292" mass="32914">MKSIYFPQHGGVSTEQGLIQSLVDEQIRLFGSDVYYLPRKMIKDVALDDILYSEFNTQYMIEMLLINVEGFGSPSEFISKFGLRITDEITMVVSQNRWSQVFQEFADITTVDGRPNEGDLIYLPLTKDLYEIKFVEREAPFYQLGKNYIYTMTAEIYELGNDEFETGIEEIDVVEEILAPSITLAMDPDATTHYSLGEIVTGGTTGTTAEVSFWDRDNHELKLINRTGNFTPGEEITGAESGTVQSSVTVDNLSLENVQYADNKYIETTGNDLLDFTEVNPFGEYGNVTGEF</sequence>
<proteinExistence type="predicted"/>
<dbReference type="EMBL" id="KU686194">
    <property type="protein sequence ID" value="AOV57874.1"/>
    <property type="molecule type" value="Genomic_DNA"/>
</dbReference>
<dbReference type="EMBL" id="KU686195">
    <property type="protein sequence ID" value="AOV58124.1"/>
    <property type="molecule type" value="Genomic_DNA"/>
</dbReference>
<dbReference type="EMBL" id="KU686193">
    <property type="protein sequence ID" value="AOV57624.1"/>
    <property type="molecule type" value="Genomic_DNA"/>
</dbReference>
<reference evidence="8 9" key="2">
    <citation type="journal article" date="2016" name="Virology">
        <title>The genomic content and context of auxiliary metabolic genes in marine cyanomyoviruses.</title>
        <authorList>
            <person name="Crummett L.T."/>
            <person name="Puxty R.J."/>
            <person name="Weihe C."/>
            <person name="Marston M.F."/>
            <person name="Martiny J.B."/>
        </authorList>
    </citation>
    <scope>NUCLEOTIDE SEQUENCE [LARGE SCALE GENOMIC DNA]</scope>
    <source>
        <strain evidence="2">0309SB33</strain>
        <strain evidence="3">0310NB17</strain>
        <strain evidence="4">0809CC03</strain>
        <strain evidence="5">0810SB17</strain>
        <strain evidence="6">0910CC29</strain>
    </source>
</reference>
<dbReference type="OrthoDB" id="5624at10239"/>
<dbReference type="EMBL" id="KU686196">
    <property type="protein sequence ID" value="AOV58374.1"/>
    <property type="molecule type" value="Genomic_DNA"/>
</dbReference>
<dbReference type="EMBL" id="HQ634177">
    <property type="protein sequence ID" value="AGH26947.1"/>
    <property type="molecule type" value="Genomic_DNA"/>
</dbReference>
<dbReference type="Pfam" id="PF11649">
    <property type="entry name" value="T4_neck-protein"/>
    <property type="match status" value="1"/>
</dbReference>
<dbReference type="GeneID" id="15009633"/>
<dbReference type="Proteomes" id="UP000203521">
    <property type="component" value="Segment"/>
</dbReference>
<evidence type="ECO:0000313" key="3">
    <source>
        <dbReference type="EMBL" id="AOV57624.1"/>
    </source>
</evidence>
<dbReference type="Proteomes" id="UP000241494">
    <property type="component" value="Segment"/>
</dbReference>
<evidence type="ECO:0000313" key="1">
    <source>
        <dbReference type="EMBL" id="AGH26947.1"/>
    </source>
</evidence>
<evidence type="ECO:0000313" key="8">
    <source>
        <dbReference type="Proteomes" id="UP000240287"/>
    </source>
</evidence>
<evidence type="ECO:0000313" key="9">
    <source>
        <dbReference type="Proteomes" id="UP000241265"/>
    </source>
</evidence>
<dbReference type="Proteomes" id="UP000241265">
    <property type="component" value="Genome"/>
</dbReference>
<dbReference type="Proteomes" id="UP000240287">
    <property type="component" value="Genome"/>
</dbReference>